<keyword evidence="2 8" id="KW-0963">Cytoplasm</keyword>
<dbReference type="GO" id="GO:0005524">
    <property type="term" value="F:ATP binding"/>
    <property type="evidence" value="ECO:0007669"/>
    <property type="project" value="UniProtKB-UniRule"/>
</dbReference>
<dbReference type="InterPro" id="IPR010921">
    <property type="entry name" value="Trp_repressor/repl_initiator"/>
</dbReference>
<evidence type="ECO:0000256" key="11">
    <source>
        <dbReference type="RuleBase" id="RU004227"/>
    </source>
</evidence>
<dbReference type="InterPro" id="IPR003593">
    <property type="entry name" value="AAA+_ATPase"/>
</dbReference>
<feature type="domain" description="AAA+ ATPase" evidence="12">
    <location>
        <begin position="168"/>
        <end position="377"/>
    </location>
</feature>
<evidence type="ECO:0000313" key="14">
    <source>
        <dbReference type="EMBL" id="MDP1520752.1"/>
    </source>
</evidence>
<dbReference type="GO" id="GO:0006275">
    <property type="term" value="P:regulation of DNA replication"/>
    <property type="evidence" value="ECO:0007669"/>
    <property type="project" value="UniProtKB-UniRule"/>
</dbReference>
<protein>
    <recommendedName>
        <fullName evidence="8 9">Chromosomal replication initiator protein DnaA</fullName>
    </recommendedName>
</protein>
<evidence type="ECO:0000259" key="13">
    <source>
        <dbReference type="SMART" id="SM00760"/>
    </source>
</evidence>
<keyword evidence="5 8" id="KW-0067">ATP-binding</keyword>
<dbReference type="SUPFAM" id="SSF52540">
    <property type="entry name" value="P-loop containing nucleoside triphosphate hydrolases"/>
    <property type="match status" value="1"/>
</dbReference>
<dbReference type="FunFam" id="1.10.8.60:FF:000003">
    <property type="entry name" value="Chromosomal replication initiator protein DnaA"/>
    <property type="match status" value="1"/>
</dbReference>
<name>A0AAW8B4T6_9GAMM</name>
<evidence type="ECO:0000256" key="9">
    <source>
        <dbReference type="NCBIfam" id="TIGR00362"/>
    </source>
</evidence>
<comment type="function">
    <text evidence="8 10">Plays an essential role in the initiation and regulation of chromosomal replication. ATP-DnaA binds to the origin of replication (oriC) to initiate formation of the DNA replication initiation complex once per cell cycle. Binds the DnaA box (a 9 base pair repeat at the origin) and separates the double-stranded (ds)DNA. Forms a right-handed helical filament on oriC DNA; dsDNA binds to the exterior of the filament while single-stranded (ss)DNA is stabiized in the filament's interior. The ATP-DnaA-oriC complex binds and stabilizes one strand of the AT-rich DNA unwinding element (DUE), permitting loading of DNA polymerase. After initiation quickly degrades to an ADP-DnaA complex that is not apt for DNA replication. Binds acidic phospholipids.</text>
</comment>
<evidence type="ECO:0000256" key="6">
    <source>
        <dbReference type="ARBA" id="ARBA00023121"/>
    </source>
</evidence>
<dbReference type="Gene3D" id="1.10.8.60">
    <property type="match status" value="1"/>
</dbReference>
<keyword evidence="6 8" id="KW-0446">Lipid-binding</keyword>
<evidence type="ECO:0000256" key="4">
    <source>
        <dbReference type="ARBA" id="ARBA00022741"/>
    </source>
</evidence>
<comment type="caution">
    <text evidence="8">Lacks conserved residue(s) required for the propagation of feature annotation.</text>
</comment>
<dbReference type="PRINTS" id="PR00051">
    <property type="entry name" value="DNAA"/>
</dbReference>
<dbReference type="FunFam" id="3.40.50.300:FF:000103">
    <property type="entry name" value="Chromosomal replication initiator protein DnaA"/>
    <property type="match status" value="1"/>
</dbReference>
<evidence type="ECO:0000256" key="10">
    <source>
        <dbReference type="RuleBase" id="RU000577"/>
    </source>
</evidence>
<dbReference type="PANTHER" id="PTHR30050:SF2">
    <property type="entry name" value="CHROMOSOMAL REPLICATION INITIATOR PROTEIN DNAA"/>
    <property type="match status" value="1"/>
</dbReference>
<feature type="domain" description="Chromosomal replication initiator DnaA C-terminal" evidence="13">
    <location>
        <begin position="379"/>
        <end position="448"/>
    </location>
</feature>
<evidence type="ECO:0000259" key="12">
    <source>
        <dbReference type="SMART" id="SM00382"/>
    </source>
</evidence>
<dbReference type="HAMAP" id="MF_00377">
    <property type="entry name" value="DnaA_bact"/>
    <property type="match status" value="1"/>
</dbReference>
<dbReference type="AlphaFoldDB" id="A0AAW8B4T6"/>
<keyword evidence="7 8" id="KW-0238">DNA-binding</keyword>
<gene>
    <name evidence="8 14" type="primary">dnaA</name>
    <name evidence="14" type="ORF">Q8A57_07225</name>
</gene>
<evidence type="ECO:0000313" key="15">
    <source>
        <dbReference type="Proteomes" id="UP001178354"/>
    </source>
</evidence>
<accession>A0AAW8B4T6</accession>
<evidence type="ECO:0000256" key="7">
    <source>
        <dbReference type="ARBA" id="ARBA00023125"/>
    </source>
</evidence>
<evidence type="ECO:0000256" key="2">
    <source>
        <dbReference type="ARBA" id="ARBA00022490"/>
    </source>
</evidence>
<dbReference type="RefSeq" id="WP_305170325.1">
    <property type="nucleotide sequence ID" value="NZ_JAUUUU010000003.1"/>
</dbReference>
<feature type="binding site" evidence="8">
    <location>
        <position position="179"/>
    </location>
    <ligand>
        <name>ATP</name>
        <dbReference type="ChEBI" id="CHEBI:30616"/>
    </ligand>
</feature>
<dbReference type="CDD" id="cd00009">
    <property type="entry name" value="AAA"/>
    <property type="match status" value="1"/>
</dbReference>
<evidence type="ECO:0000256" key="3">
    <source>
        <dbReference type="ARBA" id="ARBA00022705"/>
    </source>
</evidence>
<dbReference type="Gene3D" id="3.30.300.180">
    <property type="match status" value="1"/>
</dbReference>
<proteinExistence type="inferred from homology"/>
<feature type="binding site" evidence="8">
    <location>
        <position position="182"/>
    </location>
    <ligand>
        <name>ATP</name>
        <dbReference type="ChEBI" id="CHEBI:30616"/>
    </ligand>
</feature>
<keyword evidence="3 8" id="KW-0235">DNA replication</keyword>
<dbReference type="EMBL" id="JAUUUU010000003">
    <property type="protein sequence ID" value="MDP1520752.1"/>
    <property type="molecule type" value="Genomic_DNA"/>
</dbReference>
<dbReference type="GO" id="GO:0003688">
    <property type="term" value="F:DNA replication origin binding"/>
    <property type="evidence" value="ECO:0007669"/>
    <property type="project" value="UniProtKB-UniRule"/>
</dbReference>
<dbReference type="Gene3D" id="1.10.1750.10">
    <property type="match status" value="1"/>
</dbReference>
<reference evidence="14" key="1">
    <citation type="journal article" date="2010" name="Int. J. Syst. Evol. Microbiol.">
        <title>Porticoccus litoralis gen. nov., sp. nov., a gammaproteobacterium isolated from the Yellow Sea.</title>
        <authorList>
            <person name="Oh H.M."/>
            <person name="Kim H."/>
            <person name="Kim K.M."/>
            <person name="Min G.S."/>
            <person name="Cho J.C."/>
        </authorList>
    </citation>
    <scope>NUCLEOTIDE SEQUENCE</scope>
    <source>
        <strain evidence="14">DSM 25064</strain>
    </source>
</reference>
<dbReference type="NCBIfam" id="TIGR00362">
    <property type="entry name" value="DnaA"/>
    <property type="match status" value="1"/>
</dbReference>
<dbReference type="Pfam" id="PF00308">
    <property type="entry name" value="Bac_DnaA"/>
    <property type="match status" value="1"/>
</dbReference>
<dbReference type="InterPro" id="IPR018312">
    <property type="entry name" value="Chromosome_initiator_DnaA_CS"/>
</dbReference>
<dbReference type="GO" id="GO:0006270">
    <property type="term" value="P:DNA replication initiation"/>
    <property type="evidence" value="ECO:0007669"/>
    <property type="project" value="UniProtKB-UniRule"/>
</dbReference>
<dbReference type="InterPro" id="IPR013317">
    <property type="entry name" value="DnaA_dom"/>
</dbReference>
<sequence>MAQVLWEKCLGCLQEELPAQQFNTWIRPLTLNIPDGQPAAPEDSTNNIQLLAPNRFVKDWVSDKFLDRIVELFQQISGKRCSVTVESGTLSPAVKLPPVDIPKVNAPVIESTTRVQVVPDTRNSGVEGGLNHQSNINETFTFSSFVEGKSNQLALAASRQVAENPGSSYNPLFIYGGVGLGKTHLMHAVGNALRQQKPNAKIIYLHSERFVADMVKALQLNAINDFKRFYRSVDALLIDDIQFFAGKERSQEEFFHTFNALLEGGQQMILTCDRYPKEIDGLEERLKSRFGWGLTVAVEPPELETRVAILIKKALQAKVELPTDSAFFIAQRLRSNVRELEGALKRVIASAHFTGRPIDIDLIRESLRDLLALQDKLVTIDNIQRVVSEYYKVKLSELLSKRRSRSIARPRQVAMALAKELTSHSLPEIGEAFGGRDHTTVLHACRKVKELQETSREISDDIKQLMRTLTT</sequence>
<feature type="region of interest" description="Domain IV, binds dsDNA" evidence="8">
    <location>
        <begin position="352"/>
        <end position="471"/>
    </location>
</feature>
<feature type="binding site" evidence="8">
    <location>
        <position position="181"/>
    </location>
    <ligand>
        <name>ATP</name>
        <dbReference type="ChEBI" id="CHEBI:30616"/>
    </ligand>
</feature>
<feature type="region of interest" description="Domain III, AAA+ region" evidence="8">
    <location>
        <begin position="135"/>
        <end position="351"/>
    </location>
</feature>
<dbReference type="Pfam" id="PF08299">
    <property type="entry name" value="Bac_DnaA_C"/>
    <property type="match status" value="1"/>
</dbReference>
<keyword evidence="15" id="KW-1185">Reference proteome</keyword>
<comment type="subunit">
    <text evidence="8">Oligomerizes as a right-handed, spiral filament on DNA at oriC.</text>
</comment>
<dbReference type="CDD" id="cd06571">
    <property type="entry name" value="Bac_DnaA_C"/>
    <property type="match status" value="1"/>
</dbReference>
<dbReference type="InterPro" id="IPR027417">
    <property type="entry name" value="P-loop_NTPase"/>
</dbReference>
<dbReference type="InterPro" id="IPR013159">
    <property type="entry name" value="DnaA_C"/>
</dbReference>
<reference evidence="14" key="2">
    <citation type="submission" date="2023-08" db="EMBL/GenBank/DDBJ databases">
        <authorList>
            <person name="Luo J."/>
        </authorList>
    </citation>
    <scope>NUCLEOTIDE SEQUENCE</scope>
    <source>
        <strain evidence="14">DSM 25064</strain>
    </source>
</reference>
<dbReference type="InterPro" id="IPR001957">
    <property type="entry name" value="Chromosome_initiator_DnaA"/>
</dbReference>
<dbReference type="Gene3D" id="3.40.50.300">
    <property type="entry name" value="P-loop containing nucleotide triphosphate hydrolases"/>
    <property type="match status" value="1"/>
</dbReference>
<dbReference type="InterPro" id="IPR024633">
    <property type="entry name" value="DnaA_N_dom"/>
</dbReference>
<comment type="subcellular location">
    <subcellularLocation>
        <location evidence="8">Cytoplasm</location>
    </subcellularLocation>
</comment>
<evidence type="ECO:0000256" key="1">
    <source>
        <dbReference type="ARBA" id="ARBA00006583"/>
    </source>
</evidence>
<dbReference type="FunFam" id="1.10.1750.10:FF:000001">
    <property type="entry name" value="Chromosomal replication initiator protein DnaA"/>
    <property type="match status" value="1"/>
</dbReference>
<dbReference type="GO" id="GO:0005886">
    <property type="term" value="C:plasma membrane"/>
    <property type="evidence" value="ECO:0007669"/>
    <property type="project" value="TreeGrafter"/>
</dbReference>
<comment type="caution">
    <text evidence="14">The sequence shown here is derived from an EMBL/GenBank/DDBJ whole genome shotgun (WGS) entry which is preliminary data.</text>
</comment>
<comment type="similarity">
    <text evidence="1 8 11">Belongs to the DnaA family.</text>
</comment>
<dbReference type="Pfam" id="PF11638">
    <property type="entry name" value="DnaA_N"/>
    <property type="match status" value="1"/>
</dbReference>
<dbReference type="Proteomes" id="UP001178354">
    <property type="component" value="Unassembled WGS sequence"/>
</dbReference>
<dbReference type="PANTHER" id="PTHR30050">
    <property type="entry name" value="CHROMOSOMAL REPLICATION INITIATOR PROTEIN DNAA"/>
    <property type="match status" value="1"/>
</dbReference>
<comment type="domain">
    <text evidence="8">Domain I is involved in oligomerization and binding regulators, domain II is flexibile and of varying length in different bacteria, domain III forms the AAA+ region, while domain IV binds dsDNA.</text>
</comment>
<evidence type="ECO:0000256" key="8">
    <source>
        <dbReference type="HAMAP-Rule" id="MF_00377"/>
    </source>
</evidence>
<dbReference type="InterPro" id="IPR020591">
    <property type="entry name" value="Chromosome_initiator_DnaA-like"/>
</dbReference>
<dbReference type="PROSITE" id="PS01008">
    <property type="entry name" value="DNAA"/>
    <property type="match status" value="1"/>
</dbReference>
<feature type="region of interest" description="Domain I, interacts with DnaA modulators" evidence="8">
    <location>
        <begin position="1"/>
        <end position="106"/>
    </location>
</feature>
<keyword evidence="4 8" id="KW-0547">Nucleotide-binding</keyword>
<dbReference type="GO" id="GO:0008289">
    <property type="term" value="F:lipid binding"/>
    <property type="evidence" value="ECO:0007669"/>
    <property type="project" value="UniProtKB-KW"/>
</dbReference>
<organism evidence="14 15">
    <name type="scientific">Porticoccus litoralis</name>
    <dbReference type="NCBI Taxonomy" id="434086"/>
    <lineage>
        <taxon>Bacteria</taxon>
        <taxon>Pseudomonadati</taxon>
        <taxon>Pseudomonadota</taxon>
        <taxon>Gammaproteobacteria</taxon>
        <taxon>Cellvibrionales</taxon>
        <taxon>Porticoccaceae</taxon>
        <taxon>Porticoccus</taxon>
    </lineage>
</organism>
<dbReference type="SMART" id="SM00382">
    <property type="entry name" value="AAA"/>
    <property type="match status" value="1"/>
</dbReference>
<dbReference type="GO" id="GO:0005737">
    <property type="term" value="C:cytoplasm"/>
    <property type="evidence" value="ECO:0007669"/>
    <property type="project" value="UniProtKB-SubCell"/>
</dbReference>
<evidence type="ECO:0000256" key="5">
    <source>
        <dbReference type="ARBA" id="ARBA00022840"/>
    </source>
</evidence>
<feature type="binding site" evidence="8">
    <location>
        <position position="183"/>
    </location>
    <ligand>
        <name>ATP</name>
        <dbReference type="ChEBI" id="CHEBI:30616"/>
    </ligand>
</feature>
<dbReference type="SMART" id="SM00760">
    <property type="entry name" value="Bac_DnaA_C"/>
    <property type="match status" value="1"/>
</dbReference>
<dbReference type="SUPFAM" id="SSF48295">
    <property type="entry name" value="TrpR-like"/>
    <property type="match status" value="1"/>
</dbReference>
<dbReference type="InterPro" id="IPR038454">
    <property type="entry name" value="DnaA_N_sf"/>
</dbReference>